<evidence type="ECO:0000313" key="2">
    <source>
        <dbReference type="Proteomes" id="UP001610563"/>
    </source>
</evidence>
<evidence type="ECO:0000313" key="1">
    <source>
        <dbReference type="EMBL" id="KAL2786474.1"/>
    </source>
</evidence>
<gene>
    <name evidence="1" type="ORF">BJX66DRAFT_342157</name>
</gene>
<reference evidence="1 2" key="1">
    <citation type="submission" date="2024-07" db="EMBL/GenBank/DDBJ databases">
        <title>Section-level genome sequencing and comparative genomics of Aspergillus sections Usti and Cavernicolus.</title>
        <authorList>
            <consortium name="Lawrence Berkeley National Laboratory"/>
            <person name="Nybo J.L."/>
            <person name="Vesth T.C."/>
            <person name="Theobald S."/>
            <person name="Frisvad J.C."/>
            <person name="Larsen T.O."/>
            <person name="Kjaerboelling I."/>
            <person name="Rothschild-Mancinelli K."/>
            <person name="Lyhne E.K."/>
            <person name="Kogle M.E."/>
            <person name="Barry K."/>
            <person name="Clum A."/>
            <person name="Na H."/>
            <person name="Ledsgaard L."/>
            <person name="Lin J."/>
            <person name="Lipzen A."/>
            <person name="Kuo A."/>
            <person name="Riley R."/>
            <person name="Mondo S."/>
            <person name="Labutti K."/>
            <person name="Haridas S."/>
            <person name="Pangalinan J."/>
            <person name="Salamov A.A."/>
            <person name="Simmons B.A."/>
            <person name="Magnuson J.K."/>
            <person name="Chen J."/>
            <person name="Drula E."/>
            <person name="Henrissat B."/>
            <person name="Wiebenga A."/>
            <person name="Lubbers R.J."/>
            <person name="Gomes A.C."/>
            <person name="Makela M.R."/>
            <person name="Stajich J."/>
            <person name="Grigoriev I.V."/>
            <person name="Mortensen U.H."/>
            <person name="De Vries R.P."/>
            <person name="Baker S.E."/>
            <person name="Andersen M.R."/>
        </authorList>
    </citation>
    <scope>NUCLEOTIDE SEQUENCE [LARGE SCALE GENOMIC DNA]</scope>
    <source>
        <strain evidence="1 2">CBS 209.92</strain>
    </source>
</reference>
<name>A0ABR4FT85_9EURO</name>
<dbReference type="Proteomes" id="UP001610563">
    <property type="component" value="Unassembled WGS sequence"/>
</dbReference>
<comment type="caution">
    <text evidence="1">The sequence shown here is derived from an EMBL/GenBank/DDBJ whole genome shotgun (WGS) entry which is preliminary data.</text>
</comment>
<dbReference type="EMBL" id="JBFTWV010000117">
    <property type="protein sequence ID" value="KAL2786474.1"/>
    <property type="molecule type" value="Genomic_DNA"/>
</dbReference>
<accession>A0ABR4FT85</accession>
<sequence length="187" mass="20346">MGKLLLAPLQVSRENLRILDAGTSDGFWLTEFLPTLAHPETCDIIGIDITNERFPETPPRAVTLAVQTSLGAWPASFLHSFDLAHQCLVLLGAGTQSKYEHKWKWTTDEGLRSALPLFREVGAGMGSDLSFQGGAMEGWIWNEGFIHVGTMLASLCLGAECPDPGLREQSIQAYCATAQQLLQACEG</sequence>
<keyword evidence="2" id="KW-1185">Reference proteome</keyword>
<dbReference type="SUPFAM" id="SSF53335">
    <property type="entry name" value="S-adenosyl-L-methionine-dependent methyltransferases"/>
    <property type="match status" value="1"/>
</dbReference>
<protein>
    <recommendedName>
        <fullName evidence="3">Methyltransferase domain-containing protein</fullName>
    </recommendedName>
</protein>
<evidence type="ECO:0008006" key="3">
    <source>
        <dbReference type="Google" id="ProtNLM"/>
    </source>
</evidence>
<proteinExistence type="predicted"/>
<dbReference type="InterPro" id="IPR029063">
    <property type="entry name" value="SAM-dependent_MTases_sf"/>
</dbReference>
<organism evidence="1 2">
    <name type="scientific">Aspergillus keveii</name>
    <dbReference type="NCBI Taxonomy" id="714993"/>
    <lineage>
        <taxon>Eukaryota</taxon>
        <taxon>Fungi</taxon>
        <taxon>Dikarya</taxon>
        <taxon>Ascomycota</taxon>
        <taxon>Pezizomycotina</taxon>
        <taxon>Eurotiomycetes</taxon>
        <taxon>Eurotiomycetidae</taxon>
        <taxon>Eurotiales</taxon>
        <taxon>Aspergillaceae</taxon>
        <taxon>Aspergillus</taxon>
        <taxon>Aspergillus subgen. Nidulantes</taxon>
    </lineage>
</organism>